<dbReference type="Pfam" id="PF00196">
    <property type="entry name" value="GerE"/>
    <property type="match status" value="1"/>
</dbReference>
<dbReference type="PANTHER" id="PTHR44688">
    <property type="entry name" value="DNA-BINDING TRANSCRIPTIONAL ACTIVATOR DEVR_DOSR"/>
    <property type="match status" value="1"/>
</dbReference>
<evidence type="ECO:0000259" key="4">
    <source>
        <dbReference type="PROSITE" id="PS50043"/>
    </source>
</evidence>
<keyword evidence="3" id="KW-0804">Transcription</keyword>
<evidence type="ECO:0000256" key="1">
    <source>
        <dbReference type="ARBA" id="ARBA00023015"/>
    </source>
</evidence>
<dbReference type="GO" id="GO:0006355">
    <property type="term" value="P:regulation of DNA-templated transcription"/>
    <property type="evidence" value="ECO:0007669"/>
    <property type="project" value="InterPro"/>
</dbReference>
<evidence type="ECO:0000313" key="5">
    <source>
        <dbReference type="EMBL" id="GGD02082.1"/>
    </source>
</evidence>
<dbReference type="PROSITE" id="PS50043">
    <property type="entry name" value="HTH_LUXR_2"/>
    <property type="match status" value="1"/>
</dbReference>
<dbReference type="PROSITE" id="PS00622">
    <property type="entry name" value="HTH_LUXR_1"/>
    <property type="match status" value="1"/>
</dbReference>
<dbReference type="InterPro" id="IPR036388">
    <property type="entry name" value="WH-like_DNA-bd_sf"/>
</dbReference>
<dbReference type="SUPFAM" id="SSF75516">
    <property type="entry name" value="Pheromone-binding domain of LuxR-like quorum-sensing transcription factors"/>
    <property type="match status" value="1"/>
</dbReference>
<name>A0A916XRF5_9HYPH</name>
<dbReference type="SMART" id="SM00421">
    <property type="entry name" value="HTH_LUXR"/>
    <property type="match status" value="1"/>
</dbReference>
<keyword evidence="6" id="KW-1185">Reference proteome</keyword>
<reference evidence="5" key="2">
    <citation type="submission" date="2020-09" db="EMBL/GenBank/DDBJ databases">
        <authorList>
            <person name="Sun Q."/>
            <person name="Zhou Y."/>
        </authorList>
    </citation>
    <scope>NUCLEOTIDE SEQUENCE</scope>
    <source>
        <strain evidence="5">CGMCC 1.15493</strain>
    </source>
</reference>
<keyword evidence="2" id="KW-0238">DNA-binding</keyword>
<evidence type="ECO:0000313" key="6">
    <source>
        <dbReference type="Proteomes" id="UP000613160"/>
    </source>
</evidence>
<evidence type="ECO:0000256" key="2">
    <source>
        <dbReference type="ARBA" id="ARBA00023125"/>
    </source>
</evidence>
<dbReference type="EMBL" id="BMJJ01000001">
    <property type="protein sequence ID" value="GGD02082.1"/>
    <property type="molecule type" value="Genomic_DNA"/>
</dbReference>
<dbReference type="CDD" id="cd06170">
    <property type="entry name" value="LuxR_C_like"/>
    <property type="match status" value="1"/>
</dbReference>
<dbReference type="GO" id="GO:0003677">
    <property type="term" value="F:DNA binding"/>
    <property type="evidence" value="ECO:0007669"/>
    <property type="project" value="UniProtKB-KW"/>
</dbReference>
<dbReference type="AlphaFoldDB" id="A0A916XRF5"/>
<sequence length="237" mass="26025">MSDAMTILQSLERPWEEVHLARAAEQIALLYGYRRFALFTLPAADDNRASLSFLFGNWELSFLAAYEKLGLLRFSPVIRALKAGPAPFVWDVEMLHGAEEEGEPNPPAHLLNSHGFHSGVYVPIQGMTTFQGALAFAGEGPPLSEERAAELQLPAFAIFGMLAACRFEENRKSNPLSTRERDCLKLAMLGKTSSEIGTILSLSEYTISQYLSSATRKVNASNRTHAVAIAAQMGYLS</sequence>
<reference evidence="5" key="1">
    <citation type="journal article" date="2014" name="Int. J. Syst. Evol. Microbiol.">
        <title>Complete genome sequence of Corynebacterium casei LMG S-19264T (=DSM 44701T), isolated from a smear-ripened cheese.</title>
        <authorList>
            <consortium name="US DOE Joint Genome Institute (JGI-PGF)"/>
            <person name="Walter F."/>
            <person name="Albersmeier A."/>
            <person name="Kalinowski J."/>
            <person name="Ruckert C."/>
        </authorList>
    </citation>
    <scope>NUCLEOTIDE SEQUENCE</scope>
    <source>
        <strain evidence="5">CGMCC 1.15493</strain>
    </source>
</reference>
<dbReference type="PANTHER" id="PTHR44688:SF16">
    <property type="entry name" value="DNA-BINDING TRANSCRIPTIONAL ACTIVATOR DEVR_DOSR"/>
    <property type="match status" value="1"/>
</dbReference>
<dbReference type="InterPro" id="IPR005143">
    <property type="entry name" value="TF_LuxR_autoind-bd_dom"/>
</dbReference>
<dbReference type="InterPro" id="IPR000792">
    <property type="entry name" value="Tscrpt_reg_LuxR_C"/>
</dbReference>
<accession>A0A916XRF5</accession>
<gene>
    <name evidence="5" type="ORF">GCM10011335_00840</name>
</gene>
<dbReference type="InterPro" id="IPR016032">
    <property type="entry name" value="Sig_transdc_resp-reg_C-effctor"/>
</dbReference>
<keyword evidence="1" id="KW-0805">Transcription regulation</keyword>
<feature type="domain" description="HTH luxR-type" evidence="4">
    <location>
        <begin position="169"/>
        <end position="234"/>
    </location>
</feature>
<protein>
    <submittedName>
        <fullName evidence="5">Transcriptional regulator</fullName>
    </submittedName>
</protein>
<organism evidence="5 6">
    <name type="scientific">Aureimonas glaciei</name>
    <dbReference type="NCBI Taxonomy" id="1776957"/>
    <lineage>
        <taxon>Bacteria</taxon>
        <taxon>Pseudomonadati</taxon>
        <taxon>Pseudomonadota</taxon>
        <taxon>Alphaproteobacteria</taxon>
        <taxon>Hyphomicrobiales</taxon>
        <taxon>Aurantimonadaceae</taxon>
        <taxon>Aureimonas</taxon>
    </lineage>
</organism>
<dbReference type="Gene3D" id="3.30.450.80">
    <property type="entry name" value="Transcription factor LuxR-like, autoinducer-binding domain"/>
    <property type="match status" value="1"/>
</dbReference>
<dbReference type="InterPro" id="IPR036693">
    <property type="entry name" value="TF_LuxR_autoind-bd_dom_sf"/>
</dbReference>
<dbReference type="Proteomes" id="UP000613160">
    <property type="component" value="Unassembled WGS sequence"/>
</dbReference>
<dbReference type="SUPFAM" id="SSF46894">
    <property type="entry name" value="C-terminal effector domain of the bipartite response regulators"/>
    <property type="match status" value="1"/>
</dbReference>
<dbReference type="PRINTS" id="PR00038">
    <property type="entry name" value="HTHLUXR"/>
</dbReference>
<evidence type="ECO:0000256" key="3">
    <source>
        <dbReference type="ARBA" id="ARBA00023163"/>
    </source>
</evidence>
<comment type="caution">
    <text evidence="5">The sequence shown here is derived from an EMBL/GenBank/DDBJ whole genome shotgun (WGS) entry which is preliminary data.</text>
</comment>
<dbReference type="Pfam" id="PF03472">
    <property type="entry name" value="Autoind_bind"/>
    <property type="match status" value="1"/>
</dbReference>
<dbReference type="Gene3D" id="1.10.10.10">
    <property type="entry name" value="Winged helix-like DNA-binding domain superfamily/Winged helix DNA-binding domain"/>
    <property type="match status" value="1"/>
</dbReference>
<proteinExistence type="predicted"/>